<organism evidence="3 4">
    <name type="scientific">Cyclostephanos tholiformis</name>
    <dbReference type="NCBI Taxonomy" id="382380"/>
    <lineage>
        <taxon>Eukaryota</taxon>
        <taxon>Sar</taxon>
        <taxon>Stramenopiles</taxon>
        <taxon>Ochrophyta</taxon>
        <taxon>Bacillariophyta</taxon>
        <taxon>Coscinodiscophyceae</taxon>
        <taxon>Thalassiosirophycidae</taxon>
        <taxon>Stephanodiscales</taxon>
        <taxon>Stephanodiscaceae</taxon>
        <taxon>Cyclostephanos</taxon>
    </lineage>
</organism>
<protein>
    <submittedName>
        <fullName evidence="3">Uncharacterized protein</fullName>
    </submittedName>
</protein>
<feature type="chain" id="PRO_5044755999" evidence="2">
    <location>
        <begin position="21"/>
        <end position="448"/>
    </location>
</feature>
<keyword evidence="1" id="KW-0040">ANK repeat</keyword>
<evidence type="ECO:0000256" key="1">
    <source>
        <dbReference type="PROSITE-ProRule" id="PRU00023"/>
    </source>
</evidence>
<evidence type="ECO:0000313" key="3">
    <source>
        <dbReference type="EMBL" id="KAL3823468.1"/>
    </source>
</evidence>
<evidence type="ECO:0000313" key="4">
    <source>
        <dbReference type="Proteomes" id="UP001530377"/>
    </source>
</evidence>
<accession>A0ABD3SGP2</accession>
<gene>
    <name evidence="3" type="ORF">ACHAXA_010228</name>
</gene>
<dbReference type="Proteomes" id="UP001530377">
    <property type="component" value="Unassembled WGS sequence"/>
</dbReference>
<dbReference type="Pfam" id="PF12796">
    <property type="entry name" value="Ank_2"/>
    <property type="match status" value="1"/>
</dbReference>
<evidence type="ECO:0000256" key="2">
    <source>
        <dbReference type="SAM" id="SignalP"/>
    </source>
</evidence>
<reference evidence="3 4" key="1">
    <citation type="submission" date="2024-10" db="EMBL/GenBank/DDBJ databases">
        <title>Updated reference genomes for cyclostephanoid diatoms.</title>
        <authorList>
            <person name="Roberts W.R."/>
            <person name="Alverson A.J."/>
        </authorList>
    </citation>
    <scope>NUCLEOTIDE SEQUENCE [LARGE SCALE GENOMIC DNA]</scope>
    <source>
        <strain evidence="3 4">AJA228-03</strain>
    </source>
</reference>
<dbReference type="InterPro" id="IPR002110">
    <property type="entry name" value="Ankyrin_rpt"/>
</dbReference>
<feature type="repeat" description="ANK" evidence="1">
    <location>
        <begin position="376"/>
        <end position="408"/>
    </location>
</feature>
<dbReference type="SMART" id="SM00248">
    <property type="entry name" value="ANK"/>
    <property type="match status" value="3"/>
</dbReference>
<keyword evidence="4" id="KW-1185">Reference proteome</keyword>
<dbReference type="PROSITE" id="PS50088">
    <property type="entry name" value="ANK_REPEAT"/>
    <property type="match status" value="1"/>
</dbReference>
<name>A0ABD3SGP2_9STRA</name>
<sequence length="448" mass="50883">MPPFSRYAALLAILSNSASALETSSYGVDVSFPQHHPRVVTVGDGAFLPDRQDFYDTFLENCRLHDHDACDENENDRIAMNLRQPKGMVNYTETGFSTARVPEKVFKVIRKFWEDNAGREEVEDWDTGNTYTNHWESPSWMLGIDNDKLKGSGSKLKHMIWEVARHALGEWTGQELTPTSLYGIRKYTSGSILSTHVDRLPLVTSAIINVAQDVDEPWPLEVIGHDGLAHNVTIQPGEMILYESHSVLHGRPFPLKGRYYANIFVHFEPVGHSRDHGFNPDNDAHYESMLNIKAGFNHHGGLPPYIVDGSLEAFQWRRENPDKDWEPRWAYEADEEEGTGSNGAHYASHTGNVELLEHIITNPQHRKELIFEHDVNGWLPIHEGTRNGHENVIRLLVKHGVDINERTNFGKGKSVLNLAYDYHDEDSSFINFLINEMGAINISDEPEL</sequence>
<dbReference type="EMBL" id="JALLPB020000037">
    <property type="protein sequence ID" value="KAL3823468.1"/>
    <property type="molecule type" value="Genomic_DNA"/>
</dbReference>
<dbReference type="AlphaFoldDB" id="A0ABD3SGP2"/>
<dbReference type="Gene3D" id="1.25.40.20">
    <property type="entry name" value="Ankyrin repeat-containing domain"/>
    <property type="match status" value="1"/>
</dbReference>
<dbReference type="InterPro" id="IPR036770">
    <property type="entry name" value="Ankyrin_rpt-contain_sf"/>
</dbReference>
<comment type="caution">
    <text evidence="3">The sequence shown here is derived from an EMBL/GenBank/DDBJ whole genome shotgun (WGS) entry which is preliminary data.</text>
</comment>
<feature type="signal peptide" evidence="2">
    <location>
        <begin position="1"/>
        <end position="20"/>
    </location>
</feature>
<keyword evidence="2" id="KW-0732">Signal</keyword>
<dbReference type="PROSITE" id="PS50297">
    <property type="entry name" value="ANK_REP_REGION"/>
    <property type="match status" value="1"/>
</dbReference>
<dbReference type="SUPFAM" id="SSF48403">
    <property type="entry name" value="Ankyrin repeat"/>
    <property type="match status" value="1"/>
</dbReference>
<proteinExistence type="predicted"/>